<proteinExistence type="predicted"/>
<feature type="compositionally biased region" description="Basic residues" evidence="4">
    <location>
        <begin position="291"/>
        <end position="304"/>
    </location>
</feature>
<evidence type="ECO:0000313" key="6">
    <source>
        <dbReference type="Proteomes" id="UP000002059"/>
    </source>
</evidence>
<dbReference type="EMBL" id="KN294000">
    <property type="protein sequence ID" value="EEH41949.1"/>
    <property type="molecule type" value="Genomic_DNA"/>
</dbReference>
<dbReference type="STRING" id="502779.C1GZC6"/>
<evidence type="ECO:0000256" key="1">
    <source>
        <dbReference type="ARBA" id="ARBA00022737"/>
    </source>
</evidence>
<feature type="repeat" description="ANK" evidence="3">
    <location>
        <begin position="105"/>
        <end position="133"/>
    </location>
</feature>
<dbReference type="AlphaFoldDB" id="C1GZC6"/>
<dbReference type="InterPro" id="IPR036770">
    <property type="entry name" value="Ankyrin_rpt-contain_sf"/>
</dbReference>
<dbReference type="KEGG" id="pbl:PAAG_03870"/>
<dbReference type="SUPFAM" id="SSF48403">
    <property type="entry name" value="Ankyrin repeat"/>
    <property type="match status" value="1"/>
</dbReference>
<dbReference type="VEuPathDB" id="FungiDB:PAAG_03870"/>
<reference evidence="5 6" key="1">
    <citation type="journal article" date="2011" name="PLoS Genet.">
        <title>Comparative genomic analysis of human fungal pathogens causing paracoccidioidomycosis.</title>
        <authorList>
            <person name="Desjardins C.A."/>
            <person name="Champion M.D."/>
            <person name="Holder J.W."/>
            <person name="Muszewska A."/>
            <person name="Goldberg J."/>
            <person name="Bailao A.M."/>
            <person name="Brigido M.M."/>
            <person name="Ferreira M.E."/>
            <person name="Garcia A.M."/>
            <person name="Grynberg M."/>
            <person name="Gujja S."/>
            <person name="Heiman D.I."/>
            <person name="Henn M.R."/>
            <person name="Kodira C.D."/>
            <person name="Leon-Narvaez H."/>
            <person name="Longo L.V."/>
            <person name="Ma L.J."/>
            <person name="Malavazi I."/>
            <person name="Matsuo A.L."/>
            <person name="Morais F.V."/>
            <person name="Pereira M."/>
            <person name="Rodriguez-Brito S."/>
            <person name="Sakthikumar S."/>
            <person name="Salem-Izacc S.M."/>
            <person name="Sykes S.M."/>
            <person name="Teixeira M.M."/>
            <person name="Vallejo M.C."/>
            <person name="Walter M.E."/>
            <person name="Yandava C."/>
            <person name="Young S."/>
            <person name="Zeng Q."/>
            <person name="Zucker J."/>
            <person name="Felipe M.S."/>
            <person name="Goldman G.H."/>
            <person name="Haas B.J."/>
            <person name="McEwen J.G."/>
            <person name="Nino-Vega G."/>
            <person name="Puccia R."/>
            <person name="San-Blas G."/>
            <person name="Soares C.M."/>
            <person name="Birren B.W."/>
            <person name="Cuomo C.A."/>
        </authorList>
    </citation>
    <scope>NUCLEOTIDE SEQUENCE [LARGE SCALE GENOMIC DNA]</scope>
    <source>
        <strain evidence="6">ATCC MYA-826 / Pb01</strain>
    </source>
</reference>
<feature type="repeat" description="ANK" evidence="3">
    <location>
        <begin position="50"/>
        <end position="82"/>
    </location>
</feature>
<organism evidence="5 6">
    <name type="scientific">Paracoccidioides lutzii (strain ATCC MYA-826 / Pb01)</name>
    <name type="common">Paracoccidioides brasiliensis</name>
    <dbReference type="NCBI Taxonomy" id="502779"/>
    <lineage>
        <taxon>Eukaryota</taxon>
        <taxon>Fungi</taxon>
        <taxon>Dikarya</taxon>
        <taxon>Ascomycota</taxon>
        <taxon>Pezizomycotina</taxon>
        <taxon>Eurotiomycetes</taxon>
        <taxon>Eurotiomycetidae</taxon>
        <taxon>Onygenales</taxon>
        <taxon>Ajellomycetaceae</taxon>
        <taxon>Paracoccidioides</taxon>
    </lineage>
</organism>
<evidence type="ECO:0000313" key="5">
    <source>
        <dbReference type="EMBL" id="EEH41949.1"/>
    </source>
</evidence>
<dbReference type="GO" id="GO:0005634">
    <property type="term" value="C:nucleus"/>
    <property type="evidence" value="ECO:0007669"/>
    <property type="project" value="TreeGrafter"/>
</dbReference>
<dbReference type="HOGENOM" id="CLU_639323_0_0_1"/>
<feature type="compositionally biased region" description="Basic and acidic residues" evidence="4">
    <location>
        <begin position="314"/>
        <end position="323"/>
    </location>
</feature>
<dbReference type="PANTHER" id="PTHR24201">
    <property type="entry name" value="ANK_REP_REGION DOMAIN-CONTAINING PROTEIN"/>
    <property type="match status" value="1"/>
</dbReference>
<dbReference type="Pfam" id="PF12796">
    <property type="entry name" value="Ank_2"/>
    <property type="match status" value="1"/>
</dbReference>
<dbReference type="Gene3D" id="1.25.40.20">
    <property type="entry name" value="Ankyrin repeat-containing domain"/>
    <property type="match status" value="2"/>
</dbReference>
<sequence>MSLSKCPPELVLNIANHIPSKQDLSSLSRTCQDLHFLLNNYLYRRDVESDNPQALFWAAYTGRISIARKTLSHGANIHARDTSTSPPRKLVQALPRRWESCQTTFDFTPLHIATRFRHESMVRFLVHQGADIHEPFPDHLDGYPLHFVSANGPMGILRLFLERGAEVDVPNAIGWTPLYCAVRSFSTCTPDTKKAARIRLLLDYNADPDVENRDGKSPRDLASNSYDSYIRMMFWDNKQWRIRFHEANLEVRRFREDFLLEEQEAEGNDDQAGMLNGSNFTSATQDALKGSKSKRSRKRSNKKRTQAEEVVGIEQRKREEKGKQLSNKETVKLIKLNKKAVDTITERQLAWSKIRAECDQRVTKLVKVQGLPAGCSHLSITIFKRKGKVECLYCNVIVKQSFQCPDYSAVVCFKCVHERYNY</sequence>
<evidence type="ECO:0000256" key="3">
    <source>
        <dbReference type="PROSITE-ProRule" id="PRU00023"/>
    </source>
</evidence>
<dbReference type="PANTHER" id="PTHR24201:SF16">
    <property type="entry name" value="ANKYRIN-1-LIKE-RELATED"/>
    <property type="match status" value="1"/>
</dbReference>
<keyword evidence="6" id="KW-1185">Reference proteome</keyword>
<dbReference type="RefSeq" id="XP_002794277.1">
    <property type="nucleotide sequence ID" value="XM_002794231.1"/>
</dbReference>
<dbReference type="SMART" id="SM00248">
    <property type="entry name" value="ANK"/>
    <property type="match status" value="4"/>
</dbReference>
<protein>
    <submittedName>
        <fullName evidence="5">Uncharacterized protein</fullName>
    </submittedName>
</protein>
<dbReference type="Proteomes" id="UP000002059">
    <property type="component" value="Partially assembled WGS sequence"/>
</dbReference>
<feature type="repeat" description="ANK" evidence="3">
    <location>
        <begin position="140"/>
        <end position="172"/>
    </location>
</feature>
<dbReference type="PROSITE" id="PS50297">
    <property type="entry name" value="ANK_REP_REGION"/>
    <property type="match status" value="1"/>
</dbReference>
<evidence type="ECO:0000256" key="2">
    <source>
        <dbReference type="ARBA" id="ARBA00023043"/>
    </source>
</evidence>
<dbReference type="eggNOG" id="KOG4177">
    <property type="taxonomic scope" value="Eukaryota"/>
</dbReference>
<dbReference type="InterPro" id="IPR050776">
    <property type="entry name" value="Ank_Repeat/CDKN_Inhibitor"/>
</dbReference>
<keyword evidence="1" id="KW-0677">Repeat</keyword>
<evidence type="ECO:0000256" key="4">
    <source>
        <dbReference type="SAM" id="MobiDB-lite"/>
    </source>
</evidence>
<dbReference type="PROSITE" id="PS50088">
    <property type="entry name" value="ANK_REPEAT"/>
    <property type="match status" value="3"/>
</dbReference>
<dbReference type="GeneID" id="9097477"/>
<dbReference type="OrthoDB" id="341259at2759"/>
<feature type="compositionally biased region" description="Polar residues" evidence="4">
    <location>
        <begin position="276"/>
        <end position="285"/>
    </location>
</feature>
<dbReference type="InterPro" id="IPR002110">
    <property type="entry name" value="Ankyrin_rpt"/>
</dbReference>
<feature type="region of interest" description="Disordered" evidence="4">
    <location>
        <begin position="265"/>
        <end position="324"/>
    </location>
</feature>
<keyword evidence="2 3" id="KW-0040">ANK repeat</keyword>
<name>C1GZC6_PARBA</name>
<accession>C1GZC6</accession>
<dbReference type="OMA" id="NIANHIP"/>
<gene>
    <name evidence="5" type="ORF">PAAG_03870</name>
</gene>